<dbReference type="GO" id="GO:0009378">
    <property type="term" value="F:four-way junction helicase activity"/>
    <property type="evidence" value="ECO:0007669"/>
    <property type="project" value="InterPro"/>
</dbReference>
<evidence type="ECO:0000256" key="3">
    <source>
        <dbReference type="ARBA" id="ARBA00023125"/>
    </source>
</evidence>
<dbReference type="EC" id="3.6.4.12" evidence="6"/>
<dbReference type="HAMAP" id="MF_00031">
    <property type="entry name" value="DNA_HJ_migration_RuvA"/>
    <property type="match status" value="1"/>
</dbReference>
<dbReference type="InterPro" id="IPR036267">
    <property type="entry name" value="RuvA_C_sf"/>
</dbReference>
<dbReference type="AlphaFoldDB" id="A0A645FDQ9"/>
<keyword evidence="6" id="KW-0347">Helicase</keyword>
<dbReference type="Pfam" id="PF14520">
    <property type="entry name" value="HHH_5"/>
    <property type="match status" value="1"/>
</dbReference>
<evidence type="ECO:0000256" key="4">
    <source>
        <dbReference type="ARBA" id="ARBA00023204"/>
    </source>
</evidence>
<keyword evidence="1" id="KW-0963">Cytoplasm</keyword>
<keyword evidence="3" id="KW-0238">DNA-binding</keyword>
<evidence type="ECO:0000259" key="5">
    <source>
        <dbReference type="SMART" id="SM00278"/>
    </source>
</evidence>
<reference evidence="6" key="1">
    <citation type="submission" date="2019-08" db="EMBL/GenBank/DDBJ databases">
        <authorList>
            <person name="Kucharzyk K."/>
            <person name="Murdoch R.W."/>
            <person name="Higgins S."/>
            <person name="Loffler F."/>
        </authorList>
    </citation>
    <scope>NUCLEOTIDE SEQUENCE</scope>
</reference>
<dbReference type="GO" id="GO:0005524">
    <property type="term" value="F:ATP binding"/>
    <property type="evidence" value="ECO:0007669"/>
    <property type="project" value="InterPro"/>
</dbReference>
<gene>
    <name evidence="6" type="primary">ruvA_40</name>
    <name evidence="6" type="ORF">SDC9_159412</name>
</gene>
<sequence length="151" mass="16145">MSVKEDGISLFGFENQDELGIFKLLITVSGIGPKGALGILSSLSPNELLSAVALADVKTLSKAPGIGKKTAERLVLELKDKFSKIHKETSNLYEATEAYLPLSSVKDEAAEALLSLGYTQKEAYAAINAVYFDGLNAEAIIKRALSALNRL</sequence>
<dbReference type="EMBL" id="VSSQ01058387">
    <property type="protein sequence ID" value="MPN12100.1"/>
    <property type="molecule type" value="Genomic_DNA"/>
</dbReference>
<accession>A0A645FDQ9</accession>
<dbReference type="InterPro" id="IPR010994">
    <property type="entry name" value="RuvA_2-like"/>
</dbReference>
<dbReference type="Pfam" id="PF07499">
    <property type="entry name" value="RuvA_C"/>
    <property type="match status" value="1"/>
</dbReference>
<keyword evidence="6" id="KW-0378">Hydrolase</keyword>
<dbReference type="SUPFAM" id="SSF46929">
    <property type="entry name" value="DNA helicase RuvA subunit, C-terminal domain"/>
    <property type="match status" value="1"/>
</dbReference>
<dbReference type="GO" id="GO:0016787">
    <property type="term" value="F:hydrolase activity"/>
    <property type="evidence" value="ECO:0007669"/>
    <property type="project" value="UniProtKB-KW"/>
</dbReference>
<dbReference type="CDD" id="cd14332">
    <property type="entry name" value="UBA_RuvA_C"/>
    <property type="match status" value="1"/>
</dbReference>
<dbReference type="SUPFAM" id="SSF47781">
    <property type="entry name" value="RuvA domain 2-like"/>
    <property type="match status" value="1"/>
</dbReference>
<organism evidence="6">
    <name type="scientific">bioreactor metagenome</name>
    <dbReference type="NCBI Taxonomy" id="1076179"/>
    <lineage>
        <taxon>unclassified sequences</taxon>
        <taxon>metagenomes</taxon>
        <taxon>ecological metagenomes</taxon>
    </lineage>
</organism>
<evidence type="ECO:0000256" key="2">
    <source>
        <dbReference type="ARBA" id="ARBA00022763"/>
    </source>
</evidence>
<proteinExistence type="inferred from homology"/>
<dbReference type="GO" id="GO:0006281">
    <property type="term" value="P:DNA repair"/>
    <property type="evidence" value="ECO:0007669"/>
    <property type="project" value="UniProtKB-KW"/>
</dbReference>
<keyword evidence="6" id="KW-0547">Nucleotide-binding</keyword>
<dbReference type="GO" id="GO:0009379">
    <property type="term" value="C:Holliday junction helicase complex"/>
    <property type="evidence" value="ECO:0007669"/>
    <property type="project" value="InterPro"/>
</dbReference>
<dbReference type="GO" id="GO:0003677">
    <property type="term" value="F:DNA binding"/>
    <property type="evidence" value="ECO:0007669"/>
    <property type="project" value="UniProtKB-KW"/>
</dbReference>
<dbReference type="InterPro" id="IPR003583">
    <property type="entry name" value="Hlx-hairpin-Hlx_DNA-bd_motif"/>
</dbReference>
<name>A0A645FDQ9_9ZZZZ</name>
<dbReference type="NCBIfam" id="TIGR00084">
    <property type="entry name" value="ruvA"/>
    <property type="match status" value="1"/>
</dbReference>
<dbReference type="InterPro" id="IPR011114">
    <property type="entry name" value="RuvA_C"/>
</dbReference>
<dbReference type="Gene3D" id="1.10.150.20">
    <property type="entry name" value="5' to 3' exonuclease, C-terminal subdomain"/>
    <property type="match status" value="1"/>
</dbReference>
<feature type="domain" description="Helix-hairpin-helix DNA-binding motif class 1" evidence="5">
    <location>
        <begin position="58"/>
        <end position="77"/>
    </location>
</feature>
<evidence type="ECO:0000256" key="1">
    <source>
        <dbReference type="ARBA" id="ARBA00022490"/>
    </source>
</evidence>
<dbReference type="Gene3D" id="1.10.8.10">
    <property type="entry name" value="DNA helicase RuvA subunit, C-terminal domain"/>
    <property type="match status" value="1"/>
</dbReference>
<keyword evidence="6" id="KW-0067">ATP-binding</keyword>
<keyword evidence="4" id="KW-0234">DNA repair</keyword>
<comment type="caution">
    <text evidence="6">The sequence shown here is derived from an EMBL/GenBank/DDBJ whole genome shotgun (WGS) entry which is preliminary data.</text>
</comment>
<keyword evidence="2" id="KW-0227">DNA damage</keyword>
<dbReference type="InterPro" id="IPR000085">
    <property type="entry name" value="RuvA"/>
</dbReference>
<protein>
    <submittedName>
        <fullName evidence="6">Holliday junction ATP-dependent DNA helicase RuvA</fullName>
        <ecNumber evidence="6">3.6.4.12</ecNumber>
    </submittedName>
</protein>
<dbReference type="GO" id="GO:0006310">
    <property type="term" value="P:DNA recombination"/>
    <property type="evidence" value="ECO:0007669"/>
    <property type="project" value="InterPro"/>
</dbReference>
<feature type="domain" description="Helix-hairpin-helix DNA-binding motif class 1" evidence="5">
    <location>
        <begin position="23"/>
        <end position="42"/>
    </location>
</feature>
<evidence type="ECO:0000313" key="6">
    <source>
        <dbReference type="EMBL" id="MPN12100.1"/>
    </source>
</evidence>
<dbReference type="SMART" id="SM00278">
    <property type="entry name" value="HhH1"/>
    <property type="match status" value="2"/>
</dbReference>